<evidence type="ECO:0000313" key="3">
    <source>
        <dbReference type="Proteomes" id="UP000198304"/>
    </source>
</evidence>
<feature type="domain" description="Recombinase zinc beta ribbon" evidence="1">
    <location>
        <begin position="34"/>
        <end position="72"/>
    </location>
</feature>
<keyword evidence="3" id="KW-1185">Reference proteome</keyword>
<dbReference type="Gene3D" id="3.90.1750.20">
    <property type="entry name" value="Putative Large Serine Recombinase, Chain B, Domain 2"/>
    <property type="match status" value="1"/>
</dbReference>
<dbReference type="AlphaFoldDB" id="A0A239KVV6"/>
<sequence length="74" mass="8519">MPVIVSKEIFHKAREMMKARKRAPGANKAKEFYLLTGLIYCGYCGTGMQGNRRNAKDKPKYVSYRCGCRLQKRT</sequence>
<name>A0A239KVV6_9FIRM</name>
<dbReference type="Proteomes" id="UP000198304">
    <property type="component" value="Unassembled WGS sequence"/>
</dbReference>
<dbReference type="EMBL" id="FZOJ01000056">
    <property type="protein sequence ID" value="SNT22507.1"/>
    <property type="molecule type" value="Genomic_DNA"/>
</dbReference>
<dbReference type="InterPro" id="IPR038109">
    <property type="entry name" value="DNA_bind_recomb_sf"/>
</dbReference>
<proteinExistence type="predicted"/>
<protein>
    <submittedName>
        <fullName evidence="2">Recombinase zinc beta ribbon domain-containing protein</fullName>
    </submittedName>
</protein>
<reference evidence="3" key="1">
    <citation type="submission" date="2017-06" db="EMBL/GenBank/DDBJ databases">
        <authorList>
            <person name="Varghese N."/>
            <person name="Submissions S."/>
        </authorList>
    </citation>
    <scope>NUCLEOTIDE SEQUENCE [LARGE SCALE GENOMIC DNA]</scope>
    <source>
        <strain evidence="3">SCA</strain>
    </source>
</reference>
<accession>A0A239KVV6</accession>
<dbReference type="Pfam" id="PF13408">
    <property type="entry name" value="Zn_ribbon_recom"/>
    <property type="match status" value="1"/>
</dbReference>
<evidence type="ECO:0000259" key="1">
    <source>
        <dbReference type="Pfam" id="PF13408"/>
    </source>
</evidence>
<gene>
    <name evidence="2" type="ORF">SAMN05446037_105613</name>
</gene>
<organism evidence="2 3">
    <name type="scientific">Anaerovirgula multivorans</name>
    <dbReference type="NCBI Taxonomy" id="312168"/>
    <lineage>
        <taxon>Bacteria</taxon>
        <taxon>Bacillati</taxon>
        <taxon>Bacillota</taxon>
        <taxon>Clostridia</taxon>
        <taxon>Peptostreptococcales</taxon>
        <taxon>Natronincolaceae</taxon>
        <taxon>Anaerovirgula</taxon>
    </lineage>
</organism>
<dbReference type="RefSeq" id="WP_242975266.1">
    <property type="nucleotide sequence ID" value="NZ_FZOJ01000056.1"/>
</dbReference>
<evidence type="ECO:0000313" key="2">
    <source>
        <dbReference type="EMBL" id="SNT22507.1"/>
    </source>
</evidence>
<dbReference type="InterPro" id="IPR025827">
    <property type="entry name" value="Zn_ribbon_recom_dom"/>
</dbReference>